<dbReference type="Proteomes" id="UP001283361">
    <property type="component" value="Unassembled WGS sequence"/>
</dbReference>
<evidence type="ECO:0000313" key="2">
    <source>
        <dbReference type="Proteomes" id="UP001283361"/>
    </source>
</evidence>
<gene>
    <name evidence="1" type="ORF">RRG08_017689</name>
</gene>
<evidence type="ECO:0000313" key="1">
    <source>
        <dbReference type="EMBL" id="KAK3784803.1"/>
    </source>
</evidence>
<protein>
    <submittedName>
        <fullName evidence="1">Uncharacterized protein</fullName>
    </submittedName>
</protein>
<keyword evidence="2" id="KW-1185">Reference proteome</keyword>
<dbReference type="AlphaFoldDB" id="A0AAE1AC02"/>
<organism evidence="1 2">
    <name type="scientific">Elysia crispata</name>
    <name type="common">lettuce slug</name>
    <dbReference type="NCBI Taxonomy" id="231223"/>
    <lineage>
        <taxon>Eukaryota</taxon>
        <taxon>Metazoa</taxon>
        <taxon>Spiralia</taxon>
        <taxon>Lophotrochozoa</taxon>
        <taxon>Mollusca</taxon>
        <taxon>Gastropoda</taxon>
        <taxon>Heterobranchia</taxon>
        <taxon>Euthyneura</taxon>
        <taxon>Panpulmonata</taxon>
        <taxon>Sacoglossa</taxon>
        <taxon>Placobranchoidea</taxon>
        <taxon>Plakobranchidae</taxon>
        <taxon>Elysia</taxon>
    </lineage>
</organism>
<proteinExistence type="predicted"/>
<dbReference type="EMBL" id="JAWDGP010002197">
    <property type="protein sequence ID" value="KAK3784803.1"/>
    <property type="molecule type" value="Genomic_DNA"/>
</dbReference>
<reference evidence="1" key="1">
    <citation type="journal article" date="2023" name="G3 (Bethesda)">
        <title>A reference genome for the long-term kleptoplast-retaining sea slug Elysia crispata morphotype clarki.</title>
        <authorList>
            <person name="Eastman K.E."/>
            <person name="Pendleton A.L."/>
            <person name="Shaikh M.A."/>
            <person name="Suttiyut T."/>
            <person name="Ogas R."/>
            <person name="Tomko P."/>
            <person name="Gavelis G."/>
            <person name="Widhalm J.R."/>
            <person name="Wisecaver J.H."/>
        </authorList>
    </citation>
    <scope>NUCLEOTIDE SEQUENCE</scope>
    <source>
        <strain evidence="1">ECLA1</strain>
    </source>
</reference>
<sequence>MTLVNWRGEETRVVRRLFSLYDRKVFIVVEFGTSNRLTSSRERYLCATLAKNTCGFRRRKKYGVAFVAEVCLFPFRLIAPPRNREKKSDVTVIFTGFKLDLVHSCCEDKLKGV</sequence>
<accession>A0AAE1AC02</accession>
<comment type="caution">
    <text evidence="1">The sequence shown here is derived from an EMBL/GenBank/DDBJ whole genome shotgun (WGS) entry which is preliminary data.</text>
</comment>
<name>A0AAE1AC02_9GAST</name>